<sequence length="229" mass="24841">MTRPCHGLRRAAQASGSSKVCSRGDEGDVRDVHRTTAIDAGQPHSRRRQYSGLRRSHDAAPDGARKSPRDEAWAMKHPTWAIGAALALGACAGMSQEAAFRSTETQLLAAREAAALHCSTAPGCDRAWQLARRYVDARSSTRITRFSEDRIETAQPHFAGEVYLWASRTASGDGGAVIRLKAMCKGMYGTDGGPGWQYDACVSKILEIERGFAAYERPPDTPALPVDPR</sequence>
<evidence type="ECO:0000313" key="2">
    <source>
        <dbReference type="EMBL" id="MET1472958.1"/>
    </source>
</evidence>
<evidence type="ECO:0008006" key="4">
    <source>
        <dbReference type="Google" id="ProtNLM"/>
    </source>
</evidence>
<feature type="region of interest" description="Disordered" evidence="1">
    <location>
        <begin position="1"/>
        <end position="70"/>
    </location>
</feature>
<organism evidence="2 3">
    <name type="scientific">Burkholderia sola</name>
    <dbReference type="NCBI Taxonomy" id="2843302"/>
    <lineage>
        <taxon>Bacteria</taxon>
        <taxon>Pseudomonadati</taxon>
        <taxon>Pseudomonadota</taxon>
        <taxon>Betaproteobacteria</taxon>
        <taxon>Burkholderiales</taxon>
        <taxon>Burkholderiaceae</taxon>
        <taxon>Burkholderia</taxon>
        <taxon>Burkholderia cepacia complex</taxon>
    </lineage>
</organism>
<proteinExistence type="predicted"/>
<dbReference type="RefSeq" id="WP_245170046.1">
    <property type="nucleotide sequence ID" value="NZ_JBEWCH010000001.1"/>
</dbReference>
<reference evidence="2 3" key="1">
    <citation type="submission" date="2024-06" db="EMBL/GenBank/DDBJ databases">
        <title>Burkholderia sola in Mexico.</title>
        <authorList>
            <person name="Estrada P."/>
        </authorList>
    </citation>
    <scope>NUCLEOTIDE SEQUENCE [LARGE SCALE GENOMIC DNA]</scope>
    <source>
        <strain evidence="2 3">CpTa8-5</strain>
    </source>
</reference>
<comment type="caution">
    <text evidence="2">The sequence shown here is derived from an EMBL/GenBank/DDBJ whole genome shotgun (WGS) entry which is preliminary data.</text>
</comment>
<accession>A0ABV2C1I7</accession>
<feature type="compositionally biased region" description="Basic and acidic residues" evidence="1">
    <location>
        <begin position="55"/>
        <end position="70"/>
    </location>
</feature>
<name>A0ABV2C1I7_9BURK</name>
<gene>
    <name evidence="2" type="ORF">ABXL37_01750</name>
</gene>
<evidence type="ECO:0000256" key="1">
    <source>
        <dbReference type="SAM" id="MobiDB-lite"/>
    </source>
</evidence>
<keyword evidence="3" id="KW-1185">Reference proteome</keyword>
<protein>
    <recommendedName>
        <fullName evidence="4">Lipoprotein</fullName>
    </recommendedName>
</protein>
<dbReference type="Proteomes" id="UP001548587">
    <property type="component" value="Unassembled WGS sequence"/>
</dbReference>
<dbReference type="EMBL" id="JBEWCH010000001">
    <property type="protein sequence ID" value="MET1472958.1"/>
    <property type="molecule type" value="Genomic_DNA"/>
</dbReference>
<evidence type="ECO:0000313" key="3">
    <source>
        <dbReference type="Proteomes" id="UP001548587"/>
    </source>
</evidence>
<feature type="compositionally biased region" description="Basic and acidic residues" evidence="1">
    <location>
        <begin position="22"/>
        <end position="36"/>
    </location>
</feature>